<comment type="caution">
    <text evidence="2">The sequence shown here is derived from an EMBL/GenBank/DDBJ whole genome shotgun (WGS) entry which is preliminary data.</text>
</comment>
<sequence length="192" mass="21847">MVRPLNVFACFICRGFFSLATKVLSLHTFRNHDVHGRTSLFCHSPSAHESFPPQEIRSALFSHGVPEPTQAAATQLSSHCSKDEDWPRTIIHARAYPFDKKHDTMTSPSVRSSPSRFNSIDSPIHFIISFRQATHLSLFFLQPGVRSEAGLAERSIRRKLSPCLFCTFFLSIFFSFRLDGATERQGMRKGEW</sequence>
<feature type="signal peptide" evidence="1">
    <location>
        <begin position="1"/>
        <end position="25"/>
    </location>
</feature>
<evidence type="ECO:0008006" key="4">
    <source>
        <dbReference type="Google" id="ProtNLM"/>
    </source>
</evidence>
<evidence type="ECO:0000256" key="1">
    <source>
        <dbReference type="SAM" id="SignalP"/>
    </source>
</evidence>
<keyword evidence="1" id="KW-0732">Signal</keyword>
<accession>A0ABR1KFW8</accession>
<protein>
    <recommendedName>
        <fullName evidence="4">C2H2-type domain-containing protein</fullName>
    </recommendedName>
</protein>
<evidence type="ECO:0000313" key="3">
    <source>
        <dbReference type="Proteomes" id="UP001363622"/>
    </source>
</evidence>
<name>A0ABR1KFW8_9PEZI</name>
<evidence type="ECO:0000313" key="2">
    <source>
        <dbReference type="EMBL" id="KAK7513933.1"/>
    </source>
</evidence>
<reference evidence="2 3" key="1">
    <citation type="submission" date="2024-04" db="EMBL/GenBank/DDBJ databases">
        <title>Phyllosticta paracitricarpa is synonymous to the EU quarantine fungus P. citricarpa based on phylogenomic analyses.</title>
        <authorList>
            <consortium name="Lawrence Berkeley National Laboratory"/>
            <person name="Van Ingen-Buijs V.A."/>
            <person name="Van Westerhoven A.C."/>
            <person name="Haridas S."/>
            <person name="Skiadas P."/>
            <person name="Martin F."/>
            <person name="Groenewald J.Z."/>
            <person name="Crous P.W."/>
            <person name="Seidl M.F."/>
        </authorList>
    </citation>
    <scope>NUCLEOTIDE SEQUENCE [LARGE SCALE GENOMIC DNA]</scope>
    <source>
        <strain evidence="2 3">CBS 123371</strain>
    </source>
</reference>
<feature type="chain" id="PRO_5045553749" description="C2H2-type domain-containing protein" evidence="1">
    <location>
        <begin position="26"/>
        <end position="192"/>
    </location>
</feature>
<dbReference type="EMBL" id="JBBPHU010000009">
    <property type="protein sequence ID" value="KAK7513933.1"/>
    <property type="molecule type" value="Genomic_DNA"/>
</dbReference>
<organism evidence="2 3">
    <name type="scientific">Phyllosticta citriasiana</name>
    <dbReference type="NCBI Taxonomy" id="595635"/>
    <lineage>
        <taxon>Eukaryota</taxon>
        <taxon>Fungi</taxon>
        <taxon>Dikarya</taxon>
        <taxon>Ascomycota</taxon>
        <taxon>Pezizomycotina</taxon>
        <taxon>Dothideomycetes</taxon>
        <taxon>Dothideomycetes incertae sedis</taxon>
        <taxon>Botryosphaeriales</taxon>
        <taxon>Phyllostictaceae</taxon>
        <taxon>Phyllosticta</taxon>
    </lineage>
</organism>
<proteinExistence type="predicted"/>
<dbReference type="Proteomes" id="UP001363622">
    <property type="component" value="Unassembled WGS sequence"/>
</dbReference>
<gene>
    <name evidence="2" type="ORF">IWZ03DRAFT_245159</name>
</gene>
<keyword evidence="3" id="KW-1185">Reference proteome</keyword>